<feature type="domain" description="Band 7" evidence="7">
    <location>
        <begin position="43"/>
        <end position="222"/>
    </location>
</feature>
<protein>
    <recommendedName>
        <fullName evidence="7">Band 7 domain-containing protein</fullName>
    </recommendedName>
</protein>
<dbReference type="GO" id="GO:0016020">
    <property type="term" value="C:membrane"/>
    <property type="evidence" value="ECO:0007669"/>
    <property type="project" value="UniProtKB-SubCell"/>
</dbReference>
<reference evidence="8" key="1">
    <citation type="journal article" date="2014" name="Front. Microbiol.">
        <title>High frequency of phylogenetically diverse reductive dehalogenase-homologous genes in deep subseafloor sedimentary metagenomes.</title>
        <authorList>
            <person name="Kawai M."/>
            <person name="Futagami T."/>
            <person name="Toyoda A."/>
            <person name="Takaki Y."/>
            <person name="Nishi S."/>
            <person name="Hori S."/>
            <person name="Arai W."/>
            <person name="Tsubouchi T."/>
            <person name="Morono Y."/>
            <person name="Uchiyama I."/>
            <person name="Ito T."/>
            <person name="Fujiyama A."/>
            <person name="Inagaki F."/>
            <person name="Takami H."/>
        </authorList>
    </citation>
    <scope>NUCLEOTIDE SEQUENCE</scope>
    <source>
        <strain evidence="8">Expedition CK06-06</strain>
    </source>
</reference>
<comment type="similarity">
    <text evidence="2">Belongs to the band 7/mec-2 family. HflK subfamily.</text>
</comment>
<dbReference type="InterPro" id="IPR010201">
    <property type="entry name" value="HflK"/>
</dbReference>
<dbReference type="NCBIfam" id="TIGR01933">
    <property type="entry name" value="hflK"/>
    <property type="match status" value="1"/>
</dbReference>
<evidence type="ECO:0000256" key="6">
    <source>
        <dbReference type="SAM" id="Phobius"/>
    </source>
</evidence>
<dbReference type="AlphaFoldDB" id="X0SIC9"/>
<dbReference type="EMBL" id="BARS01000281">
    <property type="protein sequence ID" value="GAF74866.1"/>
    <property type="molecule type" value="Genomic_DNA"/>
</dbReference>
<organism evidence="8">
    <name type="scientific">marine sediment metagenome</name>
    <dbReference type="NCBI Taxonomy" id="412755"/>
    <lineage>
        <taxon>unclassified sequences</taxon>
        <taxon>metagenomes</taxon>
        <taxon>ecological metagenomes</taxon>
    </lineage>
</organism>
<dbReference type="Pfam" id="PF01145">
    <property type="entry name" value="Band_7"/>
    <property type="match status" value="1"/>
</dbReference>
<proteinExistence type="inferred from homology"/>
<comment type="caution">
    <text evidence="8">The sequence shown here is derived from an EMBL/GenBank/DDBJ whole genome shotgun (WGS) entry which is preliminary data.</text>
</comment>
<dbReference type="InterPro" id="IPR050710">
    <property type="entry name" value="Band7/mec-2_domain"/>
</dbReference>
<name>X0SIC9_9ZZZZ</name>
<dbReference type="SMART" id="SM00244">
    <property type="entry name" value="PHB"/>
    <property type="match status" value="1"/>
</dbReference>
<evidence type="ECO:0000256" key="3">
    <source>
        <dbReference type="ARBA" id="ARBA00022692"/>
    </source>
</evidence>
<evidence type="ECO:0000256" key="5">
    <source>
        <dbReference type="ARBA" id="ARBA00023136"/>
    </source>
</evidence>
<evidence type="ECO:0000256" key="4">
    <source>
        <dbReference type="ARBA" id="ARBA00022989"/>
    </source>
</evidence>
<dbReference type="PANTHER" id="PTHR43327">
    <property type="entry name" value="STOMATIN-LIKE PROTEIN 2, MITOCHONDRIAL"/>
    <property type="match status" value="1"/>
</dbReference>
<dbReference type="Gene3D" id="3.30.479.30">
    <property type="entry name" value="Band 7 domain"/>
    <property type="match status" value="1"/>
</dbReference>
<comment type="subcellular location">
    <subcellularLocation>
        <location evidence="1">Membrane</location>
    </subcellularLocation>
</comment>
<evidence type="ECO:0000259" key="7">
    <source>
        <dbReference type="SMART" id="SM00244"/>
    </source>
</evidence>
<sequence>MPDFYDEEKEKIINLAEKIPKLKYSKKMFGFVLVLVIALYLASGIFIVAPDEQGVVRRFGKFIRIESPGLNYHLPYPIETVLTPAVTQVKRVEIGFRTISFGPPARYREIPVEALMLTGDENIVSAEAIVQYKIKDPVNYLFNIILPEQTVRSAAEATLRQVIGERKIDEALTVGKYEIQEETKRLLQKLLDSYKAGILIVAVQLQDVNPPKEVQDAFKDVASAKEDKSRYINQAQGYRNDLIPKARGEAVKMTKEAEGYKIERIKKAEGDVAKFNSILTEYKKGEYITQARLYLETMEEILPNMNKVIVDLEENQSLINLLPLGDTKILAAPSKEVTK</sequence>
<evidence type="ECO:0000256" key="1">
    <source>
        <dbReference type="ARBA" id="ARBA00004370"/>
    </source>
</evidence>
<keyword evidence="4 6" id="KW-1133">Transmembrane helix</keyword>
<feature type="transmembrane region" description="Helical" evidence="6">
    <location>
        <begin position="28"/>
        <end position="49"/>
    </location>
</feature>
<dbReference type="CDD" id="cd03404">
    <property type="entry name" value="SPFH_HflK"/>
    <property type="match status" value="1"/>
</dbReference>
<dbReference type="InterPro" id="IPR036013">
    <property type="entry name" value="Band_7/SPFH_dom_sf"/>
</dbReference>
<dbReference type="PANTHER" id="PTHR43327:SF2">
    <property type="entry name" value="MODULATOR OF FTSH PROTEASE HFLK"/>
    <property type="match status" value="1"/>
</dbReference>
<accession>X0SIC9</accession>
<dbReference type="SUPFAM" id="SSF117892">
    <property type="entry name" value="Band 7/SPFH domain"/>
    <property type="match status" value="1"/>
</dbReference>
<dbReference type="InterPro" id="IPR001107">
    <property type="entry name" value="Band_7"/>
</dbReference>
<evidence type="ECO:0000313" key="8">
    <source>
        <dbReference type="EMBL" id="GAF74866.1"/>
    </source>
</evidence>
<keyword evidence="5 6" id="KW-0472">Membrane</keyword>
<gene>
    <name evidence="8" type="ORF">S01H1_00739</name>
</gene>
<evidence type="ECO:0000256" key="2">
    <source>
        <dbReference type="ARBA" id="ARBA00006971"/>
    </source>
</evidence>
<keyword evidence="3 6" id="KW-0812">Transmembrane</keyword>